<protein>
    <submittedName>
        <fullName evidence="1">Uncharacterized protein</fullName>
    </submittedName>
</protein>
<comment type="caution">
    <text evidence="1">The sequence shown here is derived from an EMBL/GenBank/DDBJ whole genome shotgun (WGS) entry which is preliminary data.</text>
</comment>
<evidence type="ECO:0000313" key="2">
    <source>
        <dbReference type="Proteomes" id="UP000019812"/>
    </source>
</evidence>
<dbReference type="InterPro" id="IPR042302">
    <property type="entry name" value="E1_FCCH_sf"/>
</dbReference>
<name>A0A084Y2B4_9PROT</name>
<proteinExistence type="predicted"/>
<dbReference type="EMBL" id="JDSS02000019">
    <property type="protein sequence ID" value="KFB68858.1"/>
    <property type="molecule type" value="Genomic_DNA"/>
</dbReference>
<dbReference type="STRING" id="1457154.CAPSK01_001713"/>
<accession>A0A084Y2B4</accession>
<dbReference type="Gene3D" id="2.40.30.180">
    <property type="entry name" value="Ubiquitin-activating enzyme E1, FCCH domain"/>
    <property type="match status" value="1"/>
</dbReference>
<organism evidence="1 2">
    <name type="scientific">Candidatus Accumulibacter vicinus</name>
    <dbReference type="NCBI Taxonomy" id="2954382"/>
    <lineage>
        <taxon>Bacteria</taxon>
        <taxon>Pseudomonadati</taxon>
        <taxon>Pseudomonadota</taxon>
        <taxon>Betaproteobacteria</taxon>
        <taxon>Candidatus Accumulibacter</taxon>
    </lineage>
</organism>
<dbReference type="AlphaFoldDB" id="A0A084Y2B4"/>
<dbReference type="Proteomes" id="UP000019812">
    <property type="component" value="Unassembled WGS sequence"/>
</dbReference>
<gene>
    <name evidence="1" type="ORF">CAPSK01_001713</name>
</gene>
<sequence length="202" mass="21155">MSMNKLKLPSMRLGASADIQIRIETDEIVFALIASISRSAPTRIATQSAHGLLDGWRVSVVDAKGMIGLNGITSVEVSVVDASAVDLRGVSSLGFSAHTAGSGALKWYAPKDLSDYTGARMDLKRAVGGDAVLSLHTDDGTLEIDAAASSVWIRLSPTALSNAGVTARDYYFDIELIRPDGVDAICAATSTVTVLPEITTST</sequence>
<evidence type="ECO:0000313" key="1">
    <source>
        <dbReference type="EMBL" id="KFB68858.1"/>
    </source>
</evidence>
<reference evidence="1 2" key="1">
    <citation type="submission" date="2014-07" db="EMBL/GenBank/DDBJ databases">
        <title>Expanding our view of genomic diversity in Candidatus Accumulibacter clades.</title>
        <authorList>
            <person name="Skennerton C.T."/>
            <person name="Barr J.J."/>
            <person name="Slater F.R."/>
            <person name="Bond P.L."/>
            <person name="Tyson G.W."/>
        </authorList>
    </citation>
    <scope>NUCLEOTIDE SEQUENCE [LARGE SCALE GENOMIC DNA]</scope>
    <source>
        <strain evidence="2">SK-01</strain>
    </source>
</reference>